<dbReference type="Proteomes" id="UP000440224">
    <property type="component" value="Unassembled WGS sequence"/>
</dbReference>
<comment type="similarity">
    <text evidence="3">Belongs to the DNA photolyase class-2 family.</text>
</comment>
<dbReference type="SUPFAM" id="SSF48173">
    <property type="entry name" value="Cryptochrome/photolyase FAD-binding domain"/>
    <property type="match status" value="1"/>
</dbReference>
<protein>
    <recommendedName>
        <fullName evidence="5">Deoxyribodipyrimidine photo-lyase</fullName>
        <ecNumber evidence="4">4.1.99.3</ecNumber>
    </recommendedName>
    <alternativeName>
        <fullName evidence="12">DNA photolyase</fullName>
    </alternativeName>
</protein>
<keyword evidence="10" id="KW-0234">DNA repair</keyword>
<sequence>MTNPDLLLRESCVPSDRVRLANDRDLRPDGDFVLYWMTAARRTHFNFGLERAAAWARALGRPLVVLEALRVGYLHASDRLHAFVLRGMADNARRLAAAGVVHHAYVEPRPGAGKGLVAALAGRACLVVTDDYPTFFLPRMIAAAAKQIPVRFEQVDSNGLLPIHAPDRVFTTAFSFRAYLQKNLLPHLRHRPLADPLAAALPAPSKELLPRDVLTRWPMASPELLSASPAALAALPIDHAVPVVTRIPGGPEAGRAALAHFLRVNLIRYDAERNDPDARATSGLSPYLHLGHVSVHEVFAELERLEGWSEKKTKPAGGKREGFWGMSAPAASFLDELVTWREIGLNLCALRPDDAKRFESLPDWAQKTLADHEPDPRPAIYSLAELEGARTADPLWNAAQRELLRDGRIHNYLRMLWGKRVLEWTRSPREALAALIELNDKYALDGRDPNSYSGILWTFGRYDRPWAPERPIYGTVRYMSSANTLKKIDLERYLVEFGGPEASARPDKRHGKRK</sequence>
<dbReference type="EMBL" id="WJIE01000014">
    <property type="protein sequence ID" value="MRG96911.1"/>
    <property type="molecule type" value="Genomic_DNA"/>
</dbReference>
<dbReference type="OrthoDB" id="9772484at2"/>
<comment type="cofactor">
    <cofactor evidence="2">
        <name>FAD</name>
        <dbReference type="ChEBI" id="CHEBI:57692"/>
    </cofactor>
</comment>
<evidence type="ECO:0000256" key="1">
    <source>
        <dbReference type="ARBA" id="ARBA00001932"/>
    </source>
</evidence>
<comment type="catalytic activity">
    <reaction evidence="13">
        <text>cyclobutadipyrimidine (in DNA) = 2 pyrimidine residues (in DNA).</text>
        <dbReference type="EC" id="4.1.99.3"/>
    </reaction>
</comment>
<evidence type="ECO:0000313" key="15">
    <source>
        <dbReference type="EMBL" id="MRG96911.1"/>
    </source>
</evidence>
<dbReference type="RefSeq" id="WP_153823707.1">
    <property type="nucleotide sequence ID" value="NZ_WJIE01000014.1"/>
</dbReference>
<keyword evidence="8" id="KW-0274">FAD</keyword>
<dbReference type="PANTHER" id="PTHR10211:SF0">
    <property type="entry name" value="DEOXYRIBODIPYRIMIDINE PHOTO-LYASE"/>
    <property type="match status" value="1"/>
</dbReference>
<dbReference type="InterPro" id="IPR036155">
    <property type="entry name" value="Crypto/Photolyase_N_sf"/>
</dbReference>
<evidence type="ECO:0000313" key="16">
    <source>
        <dbReference type="Proteomes" id="UP000440224"/>
    </source>
</evidence>
<evidence type="ECO:0000259" key="14">
    <source>
        <dbReference type="PROSITE" id="PS51645"/>
    </source>
</evidence>
<dbReference type="InterPro" id="IPR036134">
    <property type="entry name" value="Crypto/Photolyase_FAD-like_sf"/>
</dbReference>
<dbReference type="FunFam" id="1.10.579.10:FF:000002">
    <property type="entry name" value="Deoxyribodipyrimidine photolyase"/>
    <property type="match status" value="1"/>
</dbReference>
<feature type="domain" description="Photolyase/cryptochrome alpha/beta" evidence="14">
    <location>
        <begin position="31"/>
        <end position="163"/>
    </location>
</feature>
<dbReference type="EC" id="4.1.99.3" evidence="4"/>
<dbReference type="AlphaFoldDB" id="A0A6N7Q7S2"/>
<dbReference type="PROSITE" id="PS51645">
    <property type="entry name" value="PHR_CRY_ALPHA_BETA"/>
    <property type="match status" value="1"/>
</dbReference>
<comment type="caution">
    <text evidence="15">The sequence shown here is derived from an EMBL/GenBank/DDBJ whole genome shotgun (WGS) entry which is preliminary data.</text>
</comment>
<evidence type="ECO:0000256" key="8">
    <source>
        <dbReference type="ARBA" id="ARBA00022827"/>
    </source>
</evidence>
<dbReference type="InterPro" id="IPR052219">
    <property type="entry name" value="Photolyase_Class-2"/>
</dbReference>
<evidence type="ECO:0000256" key="4">
    <source>
        <dbReference type="ARBA" id="ARBA00013149"/>
    </source>
</evidence>
<evidence type="ECO:0000256" key="9">
    <source>
        <dbReference type="ARBA" id="ARBA00023125"/>
    </source>
</evidence>
<dbReference type="SUPFAM" id="SSF52425">
    <property type="entry name" value="Cryptochrome/photolyase, N-terminal domain"/>
    <property type="match status" value="1"/>
</dbReference>
<evidence type="ECO:0000256" key="11">
    <source>
        <dbReference type="ARBA" id="ARBA00023239"/>
    </source>
</evidence>
<dbReference type="GO" id="GO:0003904">
    <property type="term" value="F:deoxyribodipyrimidine photo-lyase activity"/>
    <property type="evidence" value="ECO:0007669"/>
    <property type="project" value="UniProtKB-EC"/>
</dbReference>
<organism evidence="15 16">
    <name type="scientific">Polyangium spumosum</name>
    <dbReference type="NCBI Taxonomy" id="889282"/>
    <lineage>
        <taxon>Bacteria</taxon>
        <taxon>Pseudomonadati</taxon>
        <taxon>Myxococcota</taxon>
        <taxon>Polyangia</taxon>
        <taxon>Polyangiales</taxon>
        <taxon>Polyangiaceae</taxon>
        <taxon>Polyangium</taxon>
    </lineage>
</organism>
<gene>
    <name evidence="15" type="ORF">GF068_34055</name>
</gene>
<dbReference type="GO" id="GO:0003677">
    <property type="term" value="F:DNA binding"/>
    <property type="evidence" value="ECO:0007669"/>
    <property type="project" value="UniProtKB-KW"/>
</dbReference>
<evidence type="ECO:0000256" key="6">
    <source>
        <dbReference type="ARBA" id="ARBA00022630"/>
    </source>
</evidence>
<dbReference type="Gene3D" id="1.10.579.10">
    <property type="entry name" value="DNA Cyclobutane Dipyrimidine Photolyase, subunit A, domain 3"/>
    <property type="match status" value="1"/>
</dbReference>
<name>A0A6N7Q7S2_9BACT</name>
<dbReference type="Gene3D" id="3.40.50.620">
    <property type="entry name" value="HUPs"/>
    <property type="match status" value="1"/>
</dbReference>
<keyword evidence="7" id="KW-0227">DNA damage</keyword>
<comment type="cofactor">
    <cofactor evidence="1">
        <name>(6R)-5,10-methylene-5,6,7,8-tetrahydrofolate</name>
        <dbReference type="ChEBI" id="CHEBI:15636"/>
    </cofactor>
</comment>
<proteinExistence type="inferred from homology"/>
<evidence type="ECO:0000256" key="10">
    <source>
        <dbReference type="ARBA" id="ARBA00023204"/>
    </source>
</evidence>
<dbReference type="Gene3D" id="1.25.40.80">
    <property type="match status" value="1"/>
</dbReference>
<dbReference type="InterPro" id="IPR014729">
    <property type="entry name" value="Rossmann-like_a/b/a_fold"/>
</dbReference>
<evidence type="ECO:0000256" key="3">
    <source>
        <dbReference type="ARBA" id="ARBA00006409"/>
    </source>
</evidence>
<evidence type="ECO:0000256" key="5">
    <source>
        <dbReference type="ARBA" id="ARBA00014046"/>
    </source>
</evidence>
<dbReference type="InterPro" id="IPR006050">
    <property type="entry name" value="DNA_photolyase_N"/>
</dbReference>
<evidence type="ECO:0000256" key="2">
    <source>
        <dbReference type="ARBA" id="ARBA00001974"/>
    </source>
</evidence>
<dbReference type="PANTHER" id="PTHR10211">
    <property type="entry name" value="DEOXYRIBODIPYRIMIDINE PHOTOLYASE"/>
    <property type="match status" value="1"/>
</dbReference>
<keyword evidence="6" id="KW-0285">Flavoprotein</keyword>
<keyword evidence="9" id="KW-0238">DNA-binding</keyword>
<evidence type="ECO:0000256" key="12">
    <source>
        <dbReference type="ARBA" id="ARBA00031671"/>
    </source>
</evidence>
<evidence type="ECO:0000256" key="7">
    <source>
        <dbReference type="ARBA" id="ARBA00022763"/>
    </source>
</evidence>
<reference evidence="15 16" key="1">
    <citation type="submission" date="2019-10" db="EMBL/GenBank/DDBJ databases">
        <title>A soil myxobacterium in the family Polyangiaceae.</title>
        <authorList>
            <person name="Li Y."/>
            <person name="Wang J."/>
        </authorList>
    </citation>
    <scope>NUCLEOTIDE SEQUENCE [LARGE SCALE GENOMIC DNA]</scope>
    <source>
        <strain evidence="15 16">DSM 14734</strain>
    </source>
</reference>
<keyword evidence="11 15" id="KW-0456">Lyase</keyword>
<dbReference type="GO" id="GO:0000719">
    <property type="term" value="P:photoreactive repair"/>
    <property type="evidence" value="ECO:0007669"/>
    <property type="project" value="TreeGrafter"/>
</dbReference>
<evidence type="ECO:0000256" key="13">
    <source>
        <dbReference type="ARBA" id="ARBA00033999"/>
    </source>
</evidence>
<accession>A0A6N7Q7S2</accession>
<keyword evidence="16" id="KW-1185">Reference proteome</keyword>